<gene>
    <name evidence="1" type="ORF">CXB77_14885</name>
</gene>
<evidence type="ECO:0000313" key="2">
    <source>
        <dbReference type="Proteomes" id="UP000239936"/>
    </source>
</evidence>
<protein>
    <submittedName>
        <fullName evidence="1">Uncharacterized protein</fullName>
    </submittedName>
</protein>
<reference evidence="1 2" key="1">
    <citation type="submission" date="2018-01" db="EMBL/GenBank/DDBJ databases">
        <title>The complete genome sequence of Chromatium okenii LaCa, a purple sulfur bacterium with a turbulent life.</title>
        <authorList>
            <person name="Luedin S.M."/>
            <person name="Liechti N."/>
            <person name="Storelli N."/>
            <person name="Danza F."/>
            <person name="Wittwer M."/>
            <person name="Pothier J.F."/>
            <person name="Tonolla M.A."/>
        </authorList>
    </citation>
    <scope>NUCLEOTIDE SEQUENCE [LARGE SCALE GENOMIC DNA]</scope>
    <source>
        <strain evidence="1 2">LaCa</strain>
    </source>
</reference>
<accession>A0A2S7XP11</accession>
<organism evidence="1 2">
    <name type="scientific">Chromatium okenii</name>
    <dbReference type="NCBI Taxonomy" id="61644"/>
    <lineage>
        <taxon>Bacteria</taxon>
        <taxon>Pseudomonadati</taxon>
        <taxon>Pseudomonadota</taxon>
        <taxon>Gammaproteobacteria</taxon>
        <taxon>Chromatiales</taxon>
        <taxon>Chromatiaceae</taxon>
        <taxon>Chromatium</taxon>
    </lineage>
</organism>
<dbReference type="Proteomes" id="UP000239936">
    <property type="component" value="Unassembled WGS sequence"/>
</dbReference>
<proteinExistence type="predicted"/>
<dbReference type="EMBL" id="PPGH01000037">
    <property type="protein sequence ID" value="PQJ95470.1"/>
    <property type="molecule type" value="Genomic_DNA"/>
</dbReference>
<keyword evidence="2" id="KW-1185">Reference proteome</keyword>
<comment type="caution">
    <text evidence="1">The sequence shown here is derived from an EMBL/GenBank/DDBJ whole genome shotgun (WGS) entry which is preliminary data.</text>
</comment>
<dbReference type="SUPFAM" id="SSF158682">
    <property type="entry name" value="TerB-like"/>
    <property type="match status" value="1"/>
</dbReference>
<name>A0A2S7XP11_9GAMM</name>
<sequence>MLQMAWVDQYLDMQEINLLFKQARELSLTSEQTEAIDREVIGRSVREQAYFTALQAARNEHGDFSLQELQKLPAFMQQISISHEHAQAVELEVLGKSLIEALIFELQQQKESIPVVQDNHCIETNL</sequence>
<evidence type="ECO:0000313" key="1">
    <source>
        <dbReference type="EMBL" id="PQJ95470.1"/>
    </source>
</evidence>
<dbReference type="AlphaFoldDB" id="A0A2S7XP11"/>
<dbReference type="InterPro" id="IPR029024">
    <property type="entry name" value="TerB-like"/>
</dbReference>